<dbReference type="PANTHER" id="PTHR43022:SF1">
    <property type="entry name" value="PROTEIN SMF"/>
    <property type="match status" value="1"/>
</dbReference>
<name>K0YIF4_9CORY</name>
<dbReference type="InterPro" id="IPR057666">
    <property type="entry name" value="DrpA_SLOG"/>
</dbReference>
<dbReference type="SUPFAM" id="SSF102405">
    <property type="entry name" value="MCP/YpsA-like"/>
    <property type="match status" value="1"/>
</dbReference>
<sequence length="390" mass="40625">MSSPEELAAAYLGHVVEGPSRALQRHLDAGRDLVEIAEAVRRRAPWLGALLSETEARHDYDAERDDLAAARAVGARLIYPGHDEWPAARLDQAFGFAARGISPHLRSYEEDAAAPHALWVRGARLDRLSARSVALVGARRPGRYGNQAAAHLARSLAARGLAVVSGGASGIDAIAHRSALSAGGATVAVLACGVDRAHPAHHRRLLDEVAARGGAVVSEYPPGSPPQRHRFLTRNRLIAALAPGVVAVEAAPRSGAINVLTWAAGLGRVPMVAPGPLTEPGFRGGHEKVAAGEAQLVVDADDVRCLVGAIDGGAPVADGPGGAPRLSRTELRVFDALHPTGRLGTRRVAACAGLPERLAASALVSLTRRGLVCPEPEGWRRAGALPSLGR</sequence>
<dbReference type="InterPro" id="IPR003488">
    <property type="entry name" value="DprA"/>
</dbReference>
<feature type="domain" description="Smf/DprA SLOG" evidence="2">
    <location>
        <begin position="111"/>
        <end position="303"/>
    </location>
</feature>
<dbReference type="PANTHER" id="PTHR43022">
    <property type="entry name" value="PROTEIN SMF"/>
    <property type="match status" value="1"/>
</dbReference>
<dbReference type="HOGENOM" id="CLU_029601_2_1_11"/>
<dbReference type="RefSeq" id="WP_004600020.1">
    <property type="nucleotide sequence ID" value="NZ_HF541865.1"/>
</dbReference>
<dbReference type="Proteomes" id="UP000006078">
    <property type="component" value="Unassembled WGS sequence"/>
</dbReference>
<organism evidence="3 4">
    <name type="scientific">Corynebacterium otitidis ATCC 51513</name>
    <dbReference type="NCBI Taxonomy" id="883169"/>
    <lineage>
        <taxon>Bacteria</taxon>
        <taxon>Bacillati</taxon>
        <taxon>Actinomycetota</taxon>
        <taxon>Actinomycetes</taxon>
        <taxon>Mycobacteriales</taxon>
        <taxon>Corynebacteriaceae</taxon>
        <taxon>Corynebacterium</taxon>
    </lineage>
</organism>
<comment type="caution">
    <text evidence="3">The sequence shown here is derived from an EMBL/GenBank/DDBJ whole genome shotgun (WGS) entry which is preliminary data.</text>
</comment>
<evidence type="ECO:0000313" key="4">
    <source>
        <dbReference type="Proteomes" id="UP000006078"/>
    </source>
</evidence>
<evidence type="ECO:0000313" key="3">
    <source>
        <dbReference type="EMBL" id="EJZ82948.1"/>
    </source>
</evidence>
<reference evidence="3 4" key="1">
    <citation type="submission" date="2012-08" db="EMBL/GenBank/DDBJ databases">
        <title>The Genome Sequence of Turicella otitidis ATCC 51513.</title>
        <authorList>
            <consortium name="The Broad Institute Genome Sequencing Platform"/>
            <person name="Earl A."/>
            <person name="Ward D."/>
            <person name="Feldgarden M."/>
            <person name="Gevers D."/>
            <person name="Huys G."/>
            <person name="Walker B."/>
            <person name="Young S.K."/>
            <person name="Zeng Q."/>
            <person name="Gargeya S."/>
            <person name="Fitzgerald M."/>
            <person name="Haas B."/>
            <person name="Abouelleil A."/>
            <person name="Alvarado L."/>
            <person name="Arachchi H.M."/>
            <person name="Berlin A.M."/>
            <person name="Chapman S.B."/>
            <person name="Goldberg J."/>
            <person name="Griggs A."/>
            <person name="Gujja S."/>
            <person name="Hansen M."/>
            <person name="Howarth C."/>
            <person name="Imamovic A."/>
            <person name="Larimer J."/>
            <person name="McCowen C."/>
            <person name="Montmayeur A."/>
            <person name="Murphy C."/>
            <person name="Neiman D."/>
            <person name="Pearson M."/>
            <person name="Priest M."/>
            <person name="Roberts A."/>
            <person name="Saif S."/>
            <person name="Shea T."/>
            <person name="Sisk P."/>
            <person name="Sykes S."/>
            <person name="Wortman J."/>
            <person name="Nusbaum C."/>
            <person name="Birren B."/>
        </authorList>
    </citation>
    <scope>NUCLEOTIDE SEQUENCE [LARGE SCALE GENOMIC DNA]</scope>
    <source>
        <strain evidence="3 4">ATCC 51513</strain>
    </source>
</reference>
<dbReference type="Pfam" id="PF02481">
    <property type="entry name" value="DNA_processg_A"/>
    <property type="match status" value="1"/>
</dbReference>
<dbReference type="AlphaFoldDB" id="K0YIF4"/>
<comment type="similarity">
    <text evidence="1">Belongs to the DprA/Smf family.</text>
</comment>
<dbReference type="STRING" id="29321.AAV33_01740"/>
<keyword evidence="4" id="KW-1185">Reference proteome</keyword>
<evidence type="ECO:0000259" key="2">
    <source>
        <dbReference type="Pfam" id="PF02481"/>
    </source>
</evidence>
<dbReference type="Gene3D" id="3.40.50.450">
    <property type="match status" value="1"/>
</dbReference>
<dbReference type="eggNOG" id="COG0758">
    <property type="taxonomic scope" value="Bacteria"/>
</dbReference>
<proteinExistence type="inferred from homology"/>
<evidence type="ECO:0000256" key="1">
    <source>
        <dbReference type="ARBA" id="ARBA00006525"/>
    </source>
</evidence>
<dbReference type="GO" id="GO:0009294">
    <property type="term" value="P:DNA-mediated transformation"/>
    <property type="evidence" value="ECO:0007669"/>
    <property type="project" value="InterPro"/>
</dbReference>
<protein>
    <submittedName>
        <fullName evidence="3">DNA protecting protein DprA</fullName>
    </submittedName>
</protein>
<dbReference type="EMBL" id="AHAE01000006">
    <property type="protein sequence ID" value="EJZ82948.1"/>
    <property type="molecule type" value="Genomic_DNA"/>
</dbReference>
<dbReference type="PATRIC" id="fig|883169.3.peg.124"/>
<gene>
    <name evidence="3" type="ORF">HMPREF9719_00130</name>
</gene>
<dbReference type="OrthoDB" id="9785707at2"/>
<accession>K0YIF4</accession>